<dbReference type="OrthoDB" id="27237at2759"/>
<dbReference type="Proteomes" id="UP000623129">
    <property type="component" value="Unassembled WGS sequence"/>
</dbReference>
<evidence type="ECO:0000256" key="1">
    <source>
        <dbReference type="SAM" id="MobiDB-lite"/>
    </source>
</evidence>
<evidence type="ECO:0000313" key="2">
    <source>
        <dbReference type="EMBL" id="KAF3339251.1"/>
    </source>
</evidence>
<dbReference type="PANTHER" id="PTHR13060:SF0">
    <property type="entry name" value="PROTEIN ECDYSONELESS HOMOLOG"/>
    <property type="match status" value="1"/>
</dbReference>
<accession>A0A833VI55</accession>
<sequence>MDPSSASTSDAFPPLRRQTPEDTLFYAIYPSLPPSLTASAALSSLSSLHLSINSLLSPYISSYLFHHDPFLLSLPSSLSSPCPLCLSPPLPHLHGKTHFADSISDEWFIVSLLFLASRTFPDLVIRVWDSDGEFLLIEAAFSLPRWVNPDTSTNRVFIHKGELHIIPMEVFPSTPTLQEAIKAVRNDKIDTRASESVQMAINRRIEGYPEKAKENLQRVRVRVPVKVAQVLKMEPCLIALAVEAFYDRDIDMMKHAAKMEKFLKGKDGEVDMVRVSVTMTRAMYGQLVQQSFQAPRCYPMPSREDRTAYTESELGMKIACGFEMLYQERLRAGEEGKGATWEAFKKSLEESGCFDGLLPGSKEYKRVLEESLAYYKSTSLFSRTREITSAPVRRIDEILSLPYSVEEFEGADLPPNDDDSWLYNGEDELNSAILEREKEMQAYESKKKEKNVKQEGDAAGGSSSKTNDFNLGDIAASMQEFVRKVSSFEGAEVIDDSLFLRNSEDVQLDTDQFFKAMESVLNGHDDGEESTSDMDFDESEGSDFDEEHGGDEEMGDMFMESYSDALNKELSSTTIKKSFVRPDQQNDLSEGPSNAGDVDGDDKDLSPVDVDFNLMQSFLDSFSSQQGLPGPASNLLGLMGVKVPPPNTDK</sequence>
<organism evidence="2 3">
    <name type="scientific">Carex littledalei</name>
    <dbReference type="NCBI Taxonomy" id="544730"/>
    <lineage>
        <taxon>Eukaryota</taxon>
        <taxon>Viridiplantae</taxon>
        <taxon>Streptophyta</taxon>
        <taxon>Embryophyta</taxon>
        <taxon>Tracheophyta</taxon>
        <taxon>Spermatophyta</taxon>
        <taxon>Magnoliopsida</taxon>
        <taxon>Liliopsida</taxon>
        <taxon>Poales</taxon>
        <taxon>Cyperaceae</taxon>
        <taxon>Cyperoideae</taxon>
        <taxon>Cariceae</taxon>
        <taxon>Carex</taxon>
        <taxon>Carex subgen. Euthyceras</taxon>
    </lineage>
</organism>
<proteinExistence type="predicted"/>
<feature type="region of interest" description="Disordered" evidence="1">
    <location>
        <begin position="443"/>
        <end position="468"/>
    </location>
</feature>
<feature type="compositionally biased region" description="Basic and acidic residues" evidence="1">
    <location>
        <begin position="443"/>
        <end position="456"/>
    </location>
</feature>
<feature type="region of interest" description="Disordered" evidence="1">
    <location>
        <begin position="522"/>
        <end position="553"/>
    </location>
</feature>
<keyword evidence="3" id="KW-1185">Reference proteome</keyword>
<gene>
    <name evidence="2" type="ORF">FCM35_KLT16722</name>
</gene>
<dbReference type="Pfam" id="PF07093">
    <property type="entry name" value="SGT1"/>
    <property type="match status" value="1"/>
</dbReference>
<dbReference type="EMBL" id="SWLB01000004">
    <property type="protein sequence ID" value="KAF3339251.1"/>
    <property type="molecule type" value="Genomic_DNA"/>
</dbReference>
<protein>
    <submittedName>
        <fullName evidence="2">Protein SGT1</fullName>
    </submittedName>
</protein>
<name>A0A833VI55_9POAL</name>
<dbReference type="GO" id="GO:0005634">
    <property type="term" value="C:nucleus"/>
    <property type="evidence" value="ECO:0007669"/>
    <property type="project" value="TreeGrafter"/>
</dbReference>
<comment type="caution">
    <text evidence="2">The sequence shown here is derived from an EMBL/GenBank/DDBJ whole genome shotgun (WGS) entry which is preliminary data.</text>
</comment>
<dbReference type="PANTHER" id="PTHR13060">
    <property type="entry name" value="SGT1 PROTEIN HSGT1 SUPPRESSOR OF GCR2"/>
    <property type="match status" value="1"/>
</dbReference>
<evidence type="ECO:0000313" key="3">
    <source>
        <dbReference type="Proteomes" id="UP000623129"/>
    </source>
</evidence>
<feature type="compositionally biased region" description="Acidic residues" evidence="1">
    <location>
        <begin position="526"/>
        <end position="553"/>
    </location>
</feature>
<dbReference type="AlphaFoldDB" id="A0A833VI55"/>
<feature type="region of interest" description="Disordered" evidence="1">
    <location>
        <begin position="579"/>
        <end position="607"/>
    </location>
</feature>
<feature type="compositionally biased region" description="Polar residues" evidence="1">
    <location>
        <begin position="583"/>
        <end position="592"/>
    </location>
</feature>
<reference evidence="2" key="1">
    <citation type="submission" date="2020-01" db="EMBL/GenBank/DDBJ databases">
        <title>Genome sequence of Kobresia littledalei, the first chromosome-level genome in the family Cyperaceae.</title>
        <authorList>
            <person name="Qu G."/>
        </authorList>
    </citation>
    <scope>NUCLEOTIDE SEQUENCE</scope>
    <source>
        <strain evidence="2">C.B.Clarke</strain>
        <tissue evidence="2">Leaf</tissue>
    </source>
</reference>
<dbReference type="InterPro" id="IPR010770">
    <property type="entry name" value="Ecd"/>
</dbReference>